<name>A0A2S7XNQ7_9GAMM</name>
<protein>
    <submittedName>
        <fullName evidence="1">Uncharacterized protein</fullName>
    </submittedName>
</protein>
<keyword evidence="2" id="KW-1185">Reference proteome</keyword>
<dbReference type="Proteomes" id="UP000239936">
    <property type="component" value="Unassembled WGS sequence"/>
</dbReference>
<gene>
    <name evidence="1" type="ORF">CXB77_14070</name>
</gene>
<organism evidence="1 2">
    <name type="scientific">Chromatium okenii</name>
    <dbReference type="NCBI Taxonomy" id="61644"/>
    <lineage>
        <taxon>Bacteria</taxon>
        <taxon>Pseudomonadati</taxon>
        <taxon>Pseudomonadota</taxon>
        <taxon>Gammaproteobacteria</taxon>
        <taxon>Chromatiales</taxon>
        <taxon>Chromatiaceae</taxon>
        <taxon>Chromatium</taxon>
    </lineage>
</organism>
<proteinExistence type="predicted"/>
<dbReference type="AlphaFoldDB" id="A0A2S7XNQ7"/>
<reference evidence="1 2" key="1">
    <citation type="submission" date="2018-01" db="EMBL/GenBank/DDBJ databases">
        <title>The complete genome sequence of Chromatium okenii LaCa, a purple sulfur bacterium with a turbulent life.</title>
        <authorList>
            <person name="Luedin S.M."/>
            <person name="Liechti N."/>
            <person name="Storelli N."/>
            <person name="Danza F."/>
            <person name="Wittwer M."/>
            <person name="Pothier J.F."/>
            <person name="Tonolla M.A."/>
        </authorList>
    </citation>
    <scope>NUCLEOTIDE SEQUENCE [LARGE SCALE GENOMIC DNA]</scope>
    <source>
        <strain evidence="1 2">LaCa</strain>
    </source>
</reference>
<dbReference type="EMBL" id="PPGH01000037">
    <property type="protein sequence ID" value="PQJ95355.1"/>
    <property type="molecule type" value="Genomic_DNA"/>
</dbReference>
<comment type="caution">
    <text evidence="1">The sequence shown here is derived from an EMBL/GenBank/DDBJ whole genome shotgun (WGS) entry which is preliminary data.</text>
</comment>
<evidence type="ECO:0000313" key="1">
    <source>
        <dbReference type="EMBL" id="PQJ95355.1"/>
    </source>
</evidence>
<accession>A0A2S7XNQ7</accession>
<sequence length="160" mass="17323">MHHSGLTLSLPALLERIQPDPHCGDSVHLLALPPDLPYSQSDPMFALAPQRESVLIRHHCRNPRQLHAAVNPVRPAPSITPLFSSTRINRFRSNTSLALARAIRTLAAHILCAVTGCTARAAATILVSPSDTADHRQLAPRTGVITLSSRCPPNADCRTQ</sequence>
<evidence type="ECO:0000313" key="2">
    <source>
        <dbReference type="Proteomes" id="UP000239936"/>
    </source>
</evidence>